<accession>A0A520X8M1</accession>
<comment type="caution">
    <text evidence="1">The sequence shown here is derived from an EMBL/GenBank/DDBJ whole genome shotgun (WGS) entry which is preliminary data.</text>
</comment>
<evidence type="ECO:0008006" key="3">
    <source>
        <dbReference type="Google" id="ProtNLM"/>
    </source>
</evidence>
<name>A0A520X8M1_9DELT</name>
<gene>
    <name evidence="1" type="ORF">EVJ48_08790</name>
</gene>
<dbReference type="Proteomes" id="UP000322454">
    <property type="component" value="Unassembled WGS sequence"/>
</dbReference>
<evidence type="ECO:0000313" key="1">
    <source>
        <dbReference type="EMBL" id="RZV37488.1"/>
    </source>
</evidence>
<protein>
    <recommendedName>
        <fullName evidence="3">Transposase IS4-like domain-containing protein</fullName>
    </recommendedName>
</protein>
<reference evidence="1 2" key="1">
    <citation type="submission" date="2019-01" db="EMBL/GenBank/DDBJ databases">
        <title>Insights into ecological role of a new deltaproteobacterial order Candidatus Sinidesulfobacterales (Sva0485) by metagenomics and metatranscriptomics.</title>
        <authorList>
            <person name="Tan S."/>
            <person name="Liu J."/>
            <person name="Fang Y."/>
            <person name="Hedlund B."/>
            <person name="Lian Z.-H."/>
            <person name="Huang L.-Y."/>
            <person name="Li J.-T."/>
            <person name="Huang L.-N."/>
            <person name="Li W.-J."/>
            <person name="Jiang H.-C."/>
            <person name="Dong H.-L."/>
            <person name="Shu W.-S."/>
        </authorList>
    </citation>
    <scope>NUCLEOTIDE SEQUENCE [LARGE SCALE GENOMIC DNA]</scope>
    <source>
        <strain evidence="1">AP4</strain>
    </source>
</reference>
<organism evidence="1 2">
    <name type="scientific">Candidatus Acidulodesulfobacterium acidiphilum</name>
    <dbReference type="NCBI Taxonomy" id="2597224"/>
    <lineage>
        <taxon>Bacteria</taxon>
        <taxon>Deltaproteobacteria</taxon>
        <taxon>Candidatus Acidulodesulfobacterales</taxon>
        <taxon>Candidatus Acidulodesulfobacterium</taxon>
    </lineage>
</organism>
<dbReference type="SUPFAM" id="SSF53098">
    <property type="entry name" value="Ribonuclease H-like"/>
    <property type="match status" value="1"/>
</dbReference>
<evidence type="ECO:0000313" key="2">
    <source>
        <dbReference type="Proteomes" id="UP000322454"/>
    </source>
</evidence>
<dbReference type="InterPro" id="IPR012337">
    <property type="entry name" value="RNaseH-like_sf"/>
</dbReference>
<sequence>MYDGYYAIETNDLELSPKEIISNYGMLWQIEESFRIMKSTMEVRPVFHWTEGRIKGHFMV</sequence>
<proteinExistence type="predicted"/>
<dbReference type="EMBL" id="SHMQ01000036">
    <property type="protein sequence ID" value="RZV37488.1"/>
    <property type="molecule type" value="Genomic_DNA"/>
</dbReference>
<dbReference type="AlphaFoldDB" id="A0A520X8M1"/>